<dbReference type="Proteomes" id="UP000509303">
    <property type="component" value="Chromosome"/>
</dbReference>
<dbReference type="CDD" id="cd00093">
    <property type="entry name" value="HTH_XRE"/>
    <property type="match status" value="1"/>
</dbReference>
<feature type="repeat" description="TPR" evidence="1">
    <location>
        <begin position="343"/>
        <end position="376"/>
    </location>
</feature>
<dbReference type="SUPFAM" id="SSF47413">
    <property type="entry name" value="lambda repressor-like DNA-binding domains"/>
    <property type="match status" value="1"/>
</dbReference>
<keyword evidence="4" id="KW-1185">Reference proteome</keyword>
<evidence type="ECO:0000313" key="3">
    <source>
        <dbReference type="EMBL" id="QKW51620.1"/>
    </source>
</evidence>
<evidence type="ECO:0000259" key="2">
    <source>
        <dbReference type="PROSITE" id="PS50943"/>
    </source>
</evidence>
<dbReference type="InterPro" id="IPR019734">
    <property type="entry name" value="TPR_rpt"/>
</dbReference>
<keyword evidence="1" id="KW-0802">TPR repeat</keyword>
<evidence type="ECO:0000313" key="4">
    <source>
        <dbReference type="Proteomes" id="UP000509303"/>
    </source>
</evidence>
<dbReference type="PROSITE" id="PS50943">
    <property type="entry name" value="HTH_CROC1"/>
    <property type="match status" value="1"/>
</dbReference>
<organism evidence="3 4">
    <name type="scientific">Streptomyces buecherae</name>
    <dbReference type="NCBI Taxonomy" id="2763006"/>
    <lineage>
        <taxon>Bacteria</taxon>
        <taxon>Bacillati</taxon>
        <taxon>Actinomycetota</taxon>
        <taxon>Actinomycetes</taxon>
        <taxon>Kitasatosporales</taxon>
        <taxon>Streptomycetaceae</taxon>
        <taxon>Streptomyces</taxon>
    </lineage>
</organism>
<protein>
    <submittedName>
        <fullName evidence="3">Helix-turn-helix transcriptional regulator</fullName>
    </submittedName>
</protein>
<proteinExistence type="predicted"/>
<evidence type="ECO:0000256" key="1">
    <source>
        <dbReference type="PROSITE-ProRule" id="PRU00339"/>
    </source>
</evidence>
<reference evidence="3 4" key="1">
    <citation type="submission" date="2020-06" db="EMBL/GenBank/DDBJ databases">
        <title>Genome mining for natural products.</title>
        <authorList>
            <person name="Zhang B."/>
            <person name="Shi J."/>
            <person name="Ge H."/>
        </authorList>
    </citation>
    <scope>NUCLEOTIDE SEQUENCE [LARGE SCALE GENOMIC DNA]</scope>
    <source>
        <strain evidence="3 4">NA00687</strain>
    </source>
</reference>
<dbReference type="AlphaFoldDB" id="A0A7H8NAR7"/>
<dbReference type="GO" id="GO:0003677">
    <property type="term" value="F:DNA binding"/>
    <property type="evidence" value="ECO:0007669"/>
    <property type="project" value="InterPro"/>
</dbReference>
<dbReference type="SMART" id="SM00530">
    <property type="entry name" value="HTH_XRE"/>
    <property type="match status" value="1"/>
</dbReference>
<feature type="domain" description="HTH cro/C1-type" evidence="2">
    <location>
        <begin position="17"/>
        <end position="72"/>
    </location>
</feature>
<accession>A0A7H8NAR7</accession>
<dbReference type="InterPro" id="IPR010982">
    <property type="entry name" value="Lambda_DNA-bd_dom_sf"/>
</dbReference>
<dbReference type="Pfam" id="PF13560">
    <property type="entry name" value="HTH_31"/>
    <property type="match status" value="1"/>
</dbReference>
<dbReference type="RefSeq" id="WP_176163337.1">
    <property type="nucleotide sequence ID" value="NZ_CP054929.1"/>
</dbReference>
<sequence>MPYSNVPTSLLTNGQRLARIRDRRRWTQSRLSTESGYSLSAVKKFEQGRRSLDRADVILRFARALDCHPTEITGQPYSPPDGDLDGHSAVLSIAAIRRALLRHGRPSRPSEQEVAGVNMEDLRARVAEANGYRQTSALVSSGKVLPALLRDLQVAVDVVPETDRRQAHDLLASAYECAMQMLYKLGRGSDATLATERVVWSTTETGDPLRALSGHWYESGEFLAIGEHEEAGAIIDGALTELDRCATGPEQVSLKGAFHLKASLNHARASEPKAAEKHLALAGKLAETLGGDRNDFQLQFGPTNVAIWSVSLPVEVGQGREAVRRAAQVTPRLPADYARERRSHHFIDVGRAHHYNGRNDEALESFLHAERLAPQATRMHPAVHETTNVILNSRRRTDAYEFALRIGLL</sequence>
<name>A0A7H8NAR7_9ACTN</name>
<dbReference type="Gene3D" id="1.10.260.40">
    <property type="entry name" value="lambda repressor-like DNA-binding domains"/>
    <property type="match status" value="1"/>
</dbReference>
<dbReference type="InterPro" id="IPR001387">
    <property type="entry name" value="Cro/C1-type_HTH"/>
</dbReference>
<dbReference type="PROSITE" id="PS50005">
    <property type="entry name" value="TPR"/>
    <property type="match status" value="1"/>
</dbReference>
<dbReference type="EMBL" id="CP054929">
    <property type="protein sequence ID" value="QKW51620.1"/>
    <property type="molecule type" value="Genomic_DNA"/>
</dbReference>
<gene>
    <name evidence="3" type="ORF">HUT08_21220</name>
</gene>